<accession>A0AAV4JKZ8</accession>
<sequence length="330" mass="37436">MVAFGAIGTSILPFKGRNCSQVCREDDADPACPTQTCHCLGTDQRDCGPDLPLCKQGCQKGWMGISCSLPCPIGFYGYNCQEKCGNCLYDKPNVKNGTKTCIPTNGTCSLGCADRADKLPTCGSPRTSAQLYEQPSDSHRTARYKKLIQACQPLTYNSLLEYDFLGNGSMVAQRKRINEKRVQMMVRRAMNPKVDDKIKDEHQQFHEAYVKRDIMKKLNDQPQDLSKAHAKAKAEAIRLMILEMENHRRQNRAAVPDEEGEDDEQDPDQKVAFWILAQNFLELIDRRKKRLRDYRGDVLNIIESPYKISEVSEISDIHKLYDDLEHLGIP</sequence>
<evidence type="ECO:0000256" key="1">
    <source>
        <dbReference type="ARBA" id="ARBA00022536"/>
    </source>
</evidence>
<evidence type="ECO:0000313" key="2">
    <source>
        <dbReference type="EMBL" id="GFS22573.1"/>
    </source>
</evidence>
<dbReference type="AlphaFoldDB" id="A0AAV4JKZ8"/>
<name>A0AAV4JKZ8_9GAST</name>
<keyword evidence="1" id="KW-0245">EGF-like domain</keyword>
<dbReference type="Proteomes" id="UP000762676">
    <property type="component" value="Unassembled WGS sequence"/>
</dbReference>
<protein>
    <submittedName>
        <fullName evidence="2">Multiple epidermal growth factor-like domains 10</fullName>
    </submittedName>
</protein>
<dbReference type="PANTHER" id="PTHR24043:SF8">
    <property type="entry name" value="EGF-LIKE DOMAIN-CONTAINING PROTEIN"/>
    <property type="match status" value="1"/>
</dbReference>
<keyword evidence="3" id="KW-1185">Reference proteome</keyword>
<dbReference type="PANTHER" id="PTHR24043">
    <property type="entry name" value="SCAVENGER RECEPTOR CLASS F"/>
    <property type="match status" value="1"/>
</dbReference>
<gene>
    <name evidence="2" type="ORF">ElyMa_001619200</name>
</gene>
<dbReference type="EMBL" id="BMAT01003262">
    <property type="protein sequence ID" value="GFS22573.1"/>
    <property type="molecule type" value="Genomic_DNA"/>
</dbReference>
<dbReference type="GO" id="GO:0005044">
    <property type="term" value="F:scavenger receptor activity"/>
    <property type="evidence" value="ECO:0007669"/>
    <property type="project" value="InterPro"/>
</dbReference>
<dbReference type="Gene3D" id="2.170.300.10">
    <property type="entry name" value="Tie2 ligand-binding domain superfamily"/>
    <property type="match status" value="1"/>
</dbReference>
<evidence type="ECO:0000313" key="3">
    <source>
        <dbReference type="Proteomes" id="UP000762676"/>
    </source>
</evidence>
<organism evidence="2 3">
    <name type="scientific">Elysia marginata</name>
    <dbReference type="NCBI Taxonomy" id="1093978"/>
    <lineage>
        <taxon>Eukaryota</taxon>
        <taxon>Metazoa</taxon>
        <taxon>Spiralia</taxon>
        <taxon>Lophotrochozoa</taxon>
        <taxon>Mollusca</taxon>
        <taxon>Gastropoda</taxon>
        <taxon>Heterobranchia</taxon>
        <taxon>Euthyneura</taxon>
        <taxon>Panpulmonata</taxon>
        <taxon>Sacoglossa</taxon>
        <taxon>Placobranchoidea</taxon>
        <taxon>Plakobranchidae</taxon>
        <taxon>Elysia</taxon>
    </lineage>
</organism>
<comment type="caution">
    <text evidence="2">The sequence shown here is derived from an EMBL/GenBank/DDBJ whole genome shotgun (WGS) entry which is preliminary data.</text>
</comment>
<reference evidence="2 3" key="1">
    <citation type="journal article" date="2021" name="Elife">
        <title>Chloroplast acquisition without the gene transfer in kleptoplastic sea slugs, Plakobranchus ocellatus.</title>
        <authorList>
            <person name="Maeda T."/>
            <person name="Takahashi S."/>
            <person name="Yoshida T."/>
            <person name="Shimamura S."/>
            <person name="Takaki Y."/>
            <person name="Nagai Y."/>
            <person name="Toyoda A."/>
            <person name="Suzuki Y."/>
            <person name="Arimoto A."/>
            <person name="Ishii H."/>
            <person name="Satoh N."/>
            <person name="Nishiyama T."/>
            <person name="Hasebe M."/>
            <person name="Maruyama T."/>
            <person name="Minagawa J."/>
            <person name="Obokata J."/>
            <person name="Shigenobu S."/>
        </authorList>
    </citation>
    <scope>NUCLEOTIDE SEQUENCE [LARGE SCALE GENOMIC DNA]</scope>
</reference>
<dbReference type="InterPro" id="IPR042635">
    <property type="entry name" value="MEGF10/SREC1/2-like"/>
</dbReference>
<proteinExistence type="predicted"/>